<sequence length="77" mass="8738">MRTWRQPNQCATLVIWPEGSPTRVETARVGSGRWRTSVSRVGKDTCLDWLDTSELSAFARHRKLVAALVFRLPEPDA</sequence>
<dbReference type="KEGG" id="aprs:BI364_06920"/>
<accession>A0A1D8IMS7</accession>
<dbReference type="Proteomes" id="UP000095401">
    <property type="component" value="Chromosome"/>
</dbReference>
<evidence type="ECO:0000313" key="2">
    <source>
        <dbReference type="Proteomes" id="UP000095401"/>
    </source>
</evidence>
<proteinExistence type="predicted"/>
<keyword evidence="2" id="KW-1185">Reference proteome</keyword>
<dbReference type="AlphaFoldDB" id="A0A1D8IMS7"/>
<protein>
    <submittedName>
        <fullName evidence="1">Uncharacterized protein</fullName>
    </submittedName>
</protein>
<name>A0A1D8IMS7_9GAMM</name>
<dbReference type="EMBL" id="CP017415">
    <property type="protein sequence ID" value="AOU97725.1"/>
    <property type="molecule type" value="Genomic_DNA"/>
</dbReference>
<evidence type="ECO:0000313" key="1">
    <source>
        <dbReference type="EMBL" id="AOU97725.1"/>
    </source>
</evidence>
<gene>
    <name evidence="1" type="ORF">BI364_06920</name>
</gene>
<reference evidence="2" key="1">
    <citation type="submission" date="2016-09" db="EMBL/GenBank/DDBJ databases">
        <title>Acidihalobacter prosperus F5.</title>
        <authorList>
            <person name="Khaleque H.N."/>
            <person name="Ramsay J.P."/>
            <person name="Kaksonen A.H."/>
            <person name="Boxall N.J."/>
            <person name="Watkin E.L.J."/>
        </authorList>
    </citation>
    <scope>NUCLEOTIDE SEQUENCE [LARGE SCALE GENOMIC DNA]</scope>
    <source>
        <strain evidence="2">F5</strain>
    </source>
</reference>
<organism evidence="1 2">
    <name type="scientific">Acidihalobacter yilgarnensis</name>
    <dbReference type="NCBI Taxonomy" id="2819280"/>
    <lineage>
        <taxon>Bacteria</taxon>
        <taxon>Pseudomonadati</taxon>
        <taxon>Pseudomonadota</taxon>
        <taxon>Gammaproteobacteria</taxon>
        <taxon>Chromatiales</taxon>
        <taxon>Ectothiorhodospiraceae</taxon>
        <taxon>Acidihalobacter</taxon>
    </lineage>
</organism>